<comment type="caution">
    <text evidence="1">The sequence shown here is derived from an EMBL/GenBank/DDBJ whole genome shotgun (WGS) entry which is preliminary data.</text>
</comment>
<proteinExistence type="predicted"/>
<evidence type="ECO:0000313" key="1">
    <source>
        <dbReference type="EMBL" id="KXB08043.1"/>
    </source>
</evidence>
<name>A0A133VNP3_9EURY</name>
<organism evidence="1 2">
    <name type="scientific">candidate division MSBL1 archaeon SCGC-AAA385D11</name>
    <dbReference type="NCBI Taxonomy" id="1698286"/>
    <lineage>
        <taxon>Archaea</taxon>
        <taxon>Methanobacteriati</taxon>
        <taxon>Methanobacteriota</taxon>
        <taxon>candidate division MSBL1</taxon>
    </lineage>
</organism>
<dbReference type="AlphaFoldDB" id="A0A133VNP3"/>
<protein>
    <submittedName>
        <fullName evidence="1">Uncharacterized protein</fullName>
    </submittedName>
</protein>
<reference evidence="1 2" key="1">
    <citation type="journal article" date="2016" name="Sci. Rep.">
        <title>Metabolic traits of an uncultured archaeal lineage -MSBL1- from brine pools of the Red Sea.</title>
        <authorList>
            <person name="Mwirichia R."/>
            <person name="Alam I."/>
            <person name="Rashid M."/>
            <person name="Vinu M."/>
            <person name="Ba-Alawi W."/>
            <person name="Anthony Kamau A."/>
            <person name="Kamanda Ngugi D."/>
            <person name="Goker M."/>
            <person name="Klenk H.P."/>
            <person name="Bajic V."/>
            <person name="Stingl U."/>
        </authorList>
    </citation>
    <scope>NUCLEOTIDE SEQUENCE [LARGE SCALE GENOMIC DNA]</scope>
    <source>
        <strain evidence="1">SCGC-AAA385D11</strain>
    </source>
</reference>
<accession>A0A133VNP3</accession>
<sequence>MEWKSRGGPLAFRTMDDCVLSRGFKLKDLKGSNEKGVIEVSPCASERGKVMAEIELIEEDKPFLDMEILCLLLNSYKNHFAEMRCSTKLGVARLMWKARRIYIYEKGKFKVRFAHSRGDAVKTLNSVGRLILGSVLCKICGEPAVECALGKCDKCFSDKYPEVVQLKNNFNAPLLIRGVSSLEDAVEESQELINHLVSKKKWPDQIEGNMRRRLRDTIEFAMNFALETHDLEDLRIGTTLIAVARENLLILDLERKITEIKVESPKKFEKLMGKLERAVWRINKNVVERLFSKSHKKVEKADEKTPKALELLDEITGSEEYIHEEGVKNILEELKHYIGKNMRLLKKIDYVVS</sequence>
<evidence type="ECO:0000313" key="2">
    <source>
        <dbReference type="Proteomes" id="UP000070256"/>
    </source>
</evidence>
<dbReference type="EMBL" id="LHYK01000015">
    <property type="protein sequence ID" value="KXB08043.1"/>
    <property type="molecule type" value="Genomic_DNA"/>
</dbReference>
<gene>
    <name evidence="1" type="ORF">AKJ58_01065</name>
</gene>
<dbReference type="Proteomes" id="UP000070256">
    <property type="component" value="Unassembled WGS sequence"/>
</dbReference>
<keyword evidence="2" id="KW-1185">Reference proteome</keyword>